<feature type="transmembrane region" description="Helical" evidence="1">
    <location>
        <begin position="109"/>
        <end position="127"/>
    </location>
</feature>
<dbReference type="AlphaFoldDB" id="A0A0N9VT17"/>
<reference evidence="2 3" key="1">
    <citation type="journal article" date="2015" name="Int. J. Syst. Evol. Microbiol.">
        <title>Acinetobacter equi sp. nov. isolated from horse faeces.</title>
        <authorList>
            <person name="Poppel M.T."/>
            <person name="Skiebe E."/>
            <person name="Laue M."/>
            <person name="Bergmann H."/>
            <person name="Ebersberger I."/>
            <person name="Garn T."/>
            <person name="Fruth A."/>
            <person name="Baumgardt S."/>
            <person name="Busse H.J."/>
            <person name="Wilharm G."/>
        </authorList>
    </citation>
    <scope>NUCLEOTIDE SEQUENCE [LARGE SCALE GENOMIC DNA]</scope>
    <source>
        <strain evidence="2 3">114</strain>
    </source>
</reference>
<protein>
    <submittedName>
        <fullName evidence="2">Uncharacterized protein</fullName>
    </submittedName>
</protein>
<gene>
    <name evidence="2" type="ORF">AOY20_01585</name>
</gene>
<keyword evidence="3" id="KW-1185">Reference proteome</keyword>
<dbReference type="STRING" id="1324350.AOY20_01585"/>
<sequence>MSGNYGYENKNLLEGLIIEQTAPMKLSYLNERGMINFNLDLNQKLNLILISSLNIQEINEDYIICTDAWDEIRGLPTIFSLLFSTLLFIMVGSMLIVFPLAILGDRMTFLTFIISSLGIVGGGYFLYKIFTISFKREIFGYTHYPLIFNRKKQELHYFEPYRKEWISAPWKDYNFSITMNEDRDYIVNASILDYNRVVQKGIIFPFRLNNMDLVVGHWEFFRRYMAGESLEKLTPFILTFAPNRSRKETASESWKRIKLLKFSTINYLTNEIMLPSNFNLNLIFFGIPQFLARRLCVKTSKIPNIPKDFLE</sequence>
<dbReference type="KEGG" id="aei:AOY20_01585"/>
<feature type="transmembrane region" description="Helical" evidence="1">
    <location>
        <begin position="81"/>
        <end position="103"/>
    </location>
</feature>
<keyword evidence="1" id="KW-1133">Transmembrane helix</keyword>
<dbReference type="Proteomes" id="UP000064939">
    <property type="component" value="Chromosome"/>
</dbReference>
<dbReference type="OrthoDB" id="6050524at2"/>
<organism evidence="2 3">
    <name type="scientific">Acinetobacter equi</name>
    <dbReference type="NCBI Taxonomy" id="1324350"/>
    <lineage>
        <taxon>Bacteria</taxon>
        <taxon>Pseudomonadati</taxon>
        <taxon>Pseudomonadota</taxon>
        <taxon>Gammaproteobacteria</taxon>
        <taxon>Moraxellales</taxon>
        <taxon>Moraxellaceae</taxon>
        <taxon>Acinetobacter</taxon>
    </lineage>
</organism>
<keyword evidence="1" id="KW-0812">Transmembrane</keyword>
<proteinExistence type="predicted"/>
<dbReference type="RefSeq" id="WP_054580250.1">
    <property type="nucleotide sequence ID" value="NZ_CP012808.1"/>
</dbReference>
<dbReference type="EMBL" id="CP012808">
    <property type="protein sequence ID" value="ALH94337.1"/>
    <property type="molecule type" value="Genomic_DNA"/>
</dbReference>
<evidence type="ECO:0000256" key="1">
    <source>
        <dbReference type="SAM" id="Phobius"/>
    </source>
</evidence>
<accession>A0A0N9VT17</accession>
<evidence type="ECO:0000313" key="2">
    <source>
        <dbReference type="EMBL" id="ALH94337.1"/>
    </source>
</evidence>
<name>A0A0N9VT17_9GAMM</name>
<keyword evidence="1" id="KW-0472">Membrane</keyword>
<evidence type="ECO:0000313" key="3">
    <source>
        <dbReference type="Proteomes" id="UP000064939"/>
    </source>
</evidence>